<keyword evidence="3" id="KW-1185">Reference proteome</keyword>
<dbReference type="Proteomes" id="UP000184532">
    <property type="component" value="Unassembled WGS sequence"/>
</dbReference>
<protein>
    <submittedName>
        <fullName evidence="2">Sporulation related domain-containing protein</fullName>
    </submittedName>
</protein>
<sequence length="135" mass="15778">MHVYIIGKEPFTMKTPVLTLFLLGLTFHLSAQEGQVSINQDPRIDELMKLYTQVNSKADYYQIQVGFGSYQKAQNLKSKIDIDFPGWYSKIEFESPTYRVRLGKFKTKLEAERKYLEVRKKYPDAMLLKPESSSR</sequence>
<dbReference type="InterPro" id="IPR007730">
    <property type="entry name" value="SPOR-like_dom"/>
</dbReference>
<dbReference type="SUPFAM" id="SSF110997">
    <property type="entry name" value="Sporulation related repeat"/>
    <property type="match status" value="1"/>
</dbReference>
<evidence type="ECO:0000259" key="1">
    <source>
        <dbReference type="PROSITE" id="PS51724"/>
    </source>
</evidence>
<dbReference type="Pfam" id="PF05036">
    <property type="entry name" value="SPOR"/>
    <property type="match status" value="1"/>
</dbReference>
<accession>A0A1M5LPT1</accession>
<organism evidence="2 3">
    <name type="scientific">Flagellimonas flava</name>
    <dbReference type="NCBI Taxonomy" id="570519"/>
    <lineage>
        <taxon>Bacteria</taxon>
        <taxon>Pseudomonadati</taxon>
        <taxon>Bacteroidota</taxon>
        <taxon>Flavobacteriia</taxon>
        <taxon>Flavobacteriales</taxon>
        <taxon>Flavobacteriaceae</taxon>
        <taxon>Flagellimonas</taxon>
    </lineage>
</organism>
<proteinExistence type="predicted"/>
<dbReference type="AlphaFoldDB" id="A0A1M5LPT1"/>
<dbReference type="Gene3D" id="3.30.70.1070">
    <property type="entry name" value="Sporulation related repeat"/>
    <property type="match status" value="1"/>
</dbReference>
<dbReference type="PROSITE" id="PS51724">
    <property type="entry name" value="SPOR"/>
    <property type="match status" value="1"/>
</dbReference>
<evidence type="ECO:0000313" key="3">
    <source>
        <dbReference type="Proteomes" id="UP000184532"/>
    </source>
</evidence>
<feature type="domain" description="SPOR" evidence="1">
    <location>
        <begin position="54"/>
        <end position="134"/>
    </location>
</feature>
<dbReference type="STRING" id="570519.SAMN04488116_2005"/>
<dbReference type="GO" id="GO:0042834">
    <property type="term" value="F:peptidoglycan binding"/>
    <property type="evidence" value="ECO:0007669"/>
    <property type="project" value="InterPro"/>
</dbReference>
<gene>
    <name evidence="2" type="ORF">SAMN04488116_2005</name>
</gene>
<evidence type="ECO:0000313" key="2">
    <source>
        <dbReference type="EMBL" id="SHG66619.1"/>
    </source>
</evidence>
<dbReference type="InterPro" id="IPR036680">
    <property type="entry name" value="SPOR-like_sf"/>
</dbReference>
<reference evidence="3" key="1">
    <citation type="submission" date="2016-11" db="EMBL/GenBank/DDBJ databases">
        <authorList>
            <person name="Varghese N."/>
            <person name="Submissions S."/>
        </authorList>
    </citation>
    <scope>NUCLEOTIDE SEQUENCE [LARGE SCALE GENOMIC DNA]</scope>
    <source>
        <strain evidence="3">DSM 22638</strain>
    </source>
</reference>
<dbReference type="EMBL" id="FQWL01000003">
    <property type="protein sequence ID" value="SHG66619.1"/>
    <property type="molecule type" value="Genomic_DNA"/>
</dbReference>
<name>A0A1M5LPT1_9FLAO</name>